<gene>
    <name evidence="2" type="ORF">EVG20_g3790</name>
</gene>
<reference evidence="2 3" key="1">
    <citation type="submission" date="2019-02" db="EMBL/GenBank/DDBJ databases">
        <title>Genome sequencing of the rare red list fungi Dentipellis fragilis.</title>
        <authorList>
            <person name="Buettner E."/>
            <person name="Kellner H."/>
        </authorList>
    </citation>
    <scope>NUCLEOTIDE SEQUENCE [LARGE SCALE GENOMIC DNA]</scope>
    <source>
        <strain evidence="2 3">DSM 105465</strain>
    </source>
</reference>
<keyword evidence="3" id="KW-1185">Reference proteome</keyword>
<name>A0A4Y9Z1D6_9AGAM</name>
<keyword evidence="1" id="KW-0732">Signal</keyword>
<sequence>MKFLALVTLFAASVVFAAPADQCFGEACGPLDYKRAPTPAILEPKCFGEACGPLDYKRAPTPAILEPKCFGEACGPLDYKRADV</sequence>
<dbReference type="EMBL" id="SEOQ01000180">
    <property type="protein sequence ID" value="TFY67840.1"/>
    <property type="molecule type" value="Genomic_DNA"/>
</dbReference>
<organism evidence="2 3">
    <name type="scientific">Dentipellis fragilis</name>
    <dbReference type="NCBI Taxonomy" id="205917"/>
    <lineage>
        <taxon>Eukaryota</taxon>
        <taxon>Fungi</taxon>
        <taxon>Dikarya</taxon>
        <taxon>Basidiomycota</taxon>
        <taxon>Agaricomycotina</taxon>
        <taxon>Agaricomycetes</taxon>
        <taxon>Russulales</taxon>
        <taxon>Hericiaceae</taxon>
        <taxon>Dentipellis</taxon>
    </lineage>
</organism>
<evidence type="ECO:0000256" key="1">
    <source>
        <dbReference type="SAM" id="SignalP"/>
    </source>
</evidence>
<feature type="signal peptide" evidence="1">
    <location>
        <begin position="1"/>
        <end position="17"/>
    </location>
</feature>
<protein>
    <submittedName>
        <fullName evidence="2">Uncharacterized protein</fullName>
    </submittedName>
</protein>
<dbReference type="Proteomes" id="UP000298327">
    <property type="component" value="Unassembled WGS sequence"/>
</dbReference>
<evidence type="ECO:0000313" key="3">
    <source>
        <dbReference type="Proteomes" id="UP000298327"/>
    </source>
</evidence>
<comment type="caution">
    <text evidence="2">The sequence shown here is derived from an EMBL/GenBank/DDBJ whole genome shotgun (WGS) entry which is preliminary data.</text>
</comment>
<dbReference type="AlphaFoldDB" id="A0A4Y9Z1D6"/>
<accession>A0A4Y9Z1D6</accession>
<feature type="chain" id="PRO_5021308264" evidence="1">
    <location>
        <begin position="18"/>
        <end position="84"/>
    </location>
</feature>
<proteinExistence type="predicted"/>
<evidence type="ECO:0000313" key="2">
    <source>
        <dbReference type="EMBL" id="TFY67840.1"/>
    </source>
</evidence>